<dbReference type="InterPro" id="IPR000048">
    <property type="entry name" value="IQ_motif_EF-hand-BS"/>
</dbReference>
<accession>A0A8S1P042</accession>
<keyword evidence="2" id="KW-0175">Coiled coil</keyword>
<feature type="compositionally biased region" description="Basic and acidic residues" evidence="3">
    <location>
        <begin position="394"/>
        <end position="407"/>
    </location>
</feature>
<protein>
    <recommendedName>
        <fullName evidence="6">Tetratricopeptide repeat protein</fullName>
    </recommendedName>
</protein>
<evidence type="ECO:0000256" key="2">
    <source>
        <dbReference type="SAM" id="Coils"/>
    </source>
</evidence>
<dbReference type="PROSITE" id="PS50096">
    <property type="entry name" value="IQ"/>
    <property type="match status" value="2"/>
</dbReference>
<dbReference type="SMART" id="SM00015">
    <property type="entry name" value="IQ"/>
    <property type="match status" value="3"/>
</dbReference>
<dbReference type="SMART" id="SM00028">
    <property type="entry name" value="TPR"/>
    <property type="match status" value="3"/>
</dbReference>
<feature type="coiled-coil region" evidence="2">
    <location>
        <begin position="2448"/>
        <end position="2511"/>
    </location>
</feature>
<dbReference type="PROSITE" id="PS50005">
    <property type="entry name" value="TPR"/>
    <property type="match status" value="1"/>
</dbReference>
<evidence type="ECO:0000313" key="5">
    <source>
        <dbReference type="Proteomes" id="UP000688137"/>
    </source>
</evidence>
<keyword evidence="1" id="KW-0802">TPR repeat</keyword>
<comment type="caution">
    <text evidence="4">The sequence shown here is derived from an EMBL/GenBank/DDBJ whole genome shotgun (WGS) entry which is preliminary data.</text>
</comment>
<feature type="region of interest" description="Disordered" evidence="3">
    <location>
        <begin position="1"/>
        <end position="22"/>
    </location>
</feature>
<dbReference type="OMA" id="IINHETQ"/>
<dbReference type="Proteomes" id="UP000688137">
    <property type="component" value="Unassembled WGS sequence"/>
</dbReference>
<feature type="repeat" description="TPR" evidence="1">
    <location>
        <begin position="132"/>
        <end position="165"/>
    </location>
</feature>
<name>A0A8S1P042_PARPR</name>
<dbReference type="EMBL" id="CAJJDM010000102">
    <property type="protein sequence ID" value="CAD8095583.1"/>
    <property type="molecule type" value="Genomic_DNA"/>
</dbReference>
<feature type="region of interest" description="Disordered" evidence="3">
    <location>
        <begin position="393"/>
        <end position="415"/>
    </location>
</feature>
<organism evidence="4 5">
    <name type="scientific">Paramecium primaurelia</name>
    <dbReference type="NCBI Taxonomy" id="5886"/>
    <lineage>
        <taxon>Eukaryota</taxon>
        <taxon>Sar</taxon>
        <taxon>Alveolata</taxon>
        <taxon>Ciliophora</taxon>
        <taxon>Intramacronucleata</taxon>
        <taxon>Oligohymenophorea</taxon>
        <taxon>Peniculida</taxon>
        <taxon>Parameciidae</taxon>
        <taxon>Paramecium</taxon>
    </lineage>
</organism>
<dbReference type="InterPro" id="IPR019734">
    <property type="entry name" value="TPR_rpt"/>
</dbReference>
<proteinExistence type="predicted"/>
<evidence type="ECO:0000313" key="4">
    <source>
        <dbReference type="EMBL" id="CAD8095583.1"/>
    </source>
</evidence>
<evidence type="ECO:0000256" key="1">
    <source>
        <dbReference type="PROSITE-ProRule" id="PRU00339"/>
    </source>
</evidence>
<gene>
    <name evidence="4" type="ORF">PPRIM_AZ9-3.1.T0990038</name>
</gene>
<reference evidence="4" key="1">
    <citation type="submission" date="2021-01" db="EMBL/GenBank/DDBJ databases">
        <authorList>
            <consortium name="Genoscope - CEA"/>
            <person name="William W."/>
        </authorList>
    </citation>
    <scope>NUCLEOTIDE SEQUENCE</scope>
</reference>
<keyword evidence="5" id="KW-1185">Reference proteome</keyword>
<evidence type="ECO:0000256" key="3">
    <source>
        <dbReference type="SAM" id="MobiDB-lite"/>
    </source>
</evidence>
<sequence length="2547" mass="302426">MQPIRTNSAYFPAQRKESSPISRKISFQQNTNKNSFKSSYLETSESPLKKNNIIELLGLQEKQLIALKGTQFQQKEVENMFKSLNKQAMKILDQNGFNDICILILQWIIQHREYQDIPTQMQKQQLILNFRCLAYNNLGCVYRRMNQTQLAINAFENALQLVQQYDQLKMKTITHLNITAVLSQMNLHEKALKEAKRAIQSGQQEFDSNSKETIRYLAMAHYNYAYELESLDRINEAVKQYKRSLQFVAEHLGNQDPLYKKLYNGHQQAKQKLIVQMNEQSPILFKKILSLKKQFDVPTDESFQYTTPQQSPLSQTRKLIQRKKINVIENETIKKEYSASILRRKTDNERMDTNRDKVQDIKAKLLQLNVISGVKTKLKTQIEQIEIEQWSNSEHSDEDIKQQRQTERSPYNRGSILMKNSGKDLRLSFLNKQNSQRIYFDNSLIEKEKQIIREVEEQIYNTNQITKIQAQIRMKKERKKFYNLKKAFKDKGNLLQTDELKLKKLQRFLRKKFVEIKFQEIKNKLIQMNKLQKNYQKEQKAMQKIITYFLRYKSKQQIKFQKYLIKAKQFQTIRQGFCNPIMKGGIQMEESYVFTFSIMNDNSFVRFALAHGMKEKRKENYMYLEMDLESFLKSLGLLYQYSDELECLIIEESKLLRNIRNLMTLTQQFLYLNELDGKYIIRTKTETNIQFRLQLEKIGAILQELILIENNKLIIQGINNFDYIDVIPQQEQIRIIKPPLYNKQLTQYENNAIKFIQSFVRGHLQRLRMSKWVNNKTKQIFDTYLIKTTRNQYLQIVKTKNIHNKKQYIYIINHETQKKSNDIEIQQIVFKQMGNICSENIFEIFNIDLVTPYIEYSDEALYWIKREEEYSQRGAKVWEQITKSQICVIIIQRAIMRYLFKRRCQIRNIIERKYTNNSSKVVERSMLARRVMIYIGEKACLTTFYLDIEKIDSKSSLIGNSEYQSITITSKHLEHAFSIDKILPYYQRLFQPLEISELISIAQKMIEFSQIIKNKKGFDIIECKSVEQTYSQFISLSNSDYQDDKNYRENTLESRSIISSNFTQKYLQQSSNIDMEFPGMLINHQLDENKQMNFIKTLQSLYRVHKQRKIKKVKQNKYVEEYDDTSIKTYVLNTLPCTEYGTNPDLFNQLWIDQNPISDYNPISDLVSQNSPKFQKEFIGKFIQEINEVKFELLIYYSIDEQTFIVKAENLINQKVSQILITMTQLQQYYQIPYEYFKVNFNKLLQSCFNFNEDKLIFNLDEIKMEYIINDFLNSQKDNSNILEKDLIIPKKSDQVQQVLHTEKVTIGTYQKGTSTLNFEFQRIPMIFRIIIQFHNQCIRVIEIDSNDFQSKYITENLQTLSNMRVINFFKGFTQALTKVLIINEIQYTHNFEELRPEISLLLKEKFVQKIQGMILVKRMVEKFKIYKQLKRSKLFLQKFILNYYSTYVEIDYFLIKHHYNLQFTMRELTFITHYGRIIEKGKVQHCKRRFREKQFIISLVELQQEREFIYQSLHKRQDQIDFQRIDFIQLSQYDKMKTIEYYRALINPLIQLIQKNMHINFNKFEISIDIPITFSERNIQKKRKRKFQNESKYQMFTVCILTAQAAFRRKLFKDWIHLKVLRKRQLQEKNRYFTGEFVMRTYKLIQEDHIQNYYIVNVYKQNGKIEDQIQLTFELIPVKKQHRYNKFRTTCFYDNSQLIHFGQQNLYEFFINKIRIEEKIIKFDENKFLTFVENQQFDESKLIIQKNEEELLNNGKLIAKDQQEILIDQDRTSDAVVNIVYTNSKDAINKKQEEDVQENITKLQIDLQEVKKLYPSFNFNNPNTMKILSSNLIKGVKVDQNSGNLLIDKSRIQSSFINPINLSKNKQESQYNIPEFFKKIRLTQRPHSNNVLAKRTFYTQGKKHLVVINFVRNKINKLLFQDRDSVFDDHQRIFEIKAQLLNLKERSQPIYWYLTPDDAQILTHQSTIENIANILIQQIQIVNQKFIYLCFDYQDQQLMKLKQESNVVFFVENSIKPMQLKFRNRILKKHYKEYKNTLNQAKQDGSLILHQVGNMNTQKKLFIQLFIEGRDQFIILKTYEVSDQMQEFGTEISIKKYMSIYLQDKVKCIEVLKTFFEFKIEINKIQFLHPKPDMVEDYLLKQSSSESARKSIGQTLESIDQQQENMDLNDVIFVQIYYQLISVLLMRVCALLCMIVIVHCTQITNQASMFEEQLGKLSNSKLGKTILNMITLQQFTEVDFSPLFTALDDIVTSTQQAKQDETDQLENYYQQFLSDSEFYSTQVTEYSTEVAQHKSDITTFKKDRNSLQQSLYDKTQQLNDAQRTQAQLQRTVQNNDQATSKKLEEYDSSISIIDQVIAKLSVLKQSSFIQVELEDLGVFTATFSRRLGELTHLPHLFEPLSKVLIQMSTQGFADQEQAGNAIKLLHTLREDLVGSKQGLQMNAQLEKDTNNEMLNSLENTINLLNNEIIPQLKADIVTKDGEINTKQGLLSDAQTNLNSAQSNLDNVNAGWSARQQQNKQLNDGWDNELMLLSQAESALERGGIRR</sequence>
<evidence type="ECO:0008006" key="6">
    <source>
        <dbReference type="Google" id="ProtNLM"/>
    </source>
</evidence>